<feature type="compositionally biased region" description="Polar residues" evidence="2">
    <location>
        <begin position="51"/>
        <end position="70"/>
    </location>
</feature>
<keyword evidence="4" id="KW-1185">Reference proteome</keyword>
<evidence type="ECO:0008006" key="5">
    <source>
        <dbReference type="Google" id="ProtNLM"/>
    </source>
</evidence>
<feature type="compositionally biased region" description="Basic and acidic residues" evidence="2">
    <location>
        <begin position="77"/>
        <end position="88"/>
    </location>
</feature>
<feature type="compositionally biased region" description="Basic and acidic residues" evidence="2">
    <location>
        <begin position="242"/>
        <end position="251"/>
    </location>
</feature>
<sequence length="379" mass="42886">MQASLDQQKGGSQRRDRMLEELPTSKAVDKQVSDMAQDIASLKQQLRSLLPNRYNNSGTTPQDYSCNNERPSIPGNERSEFSRPRERPSTPLFESQLCFYCHRESHYTSRCPDAFKDEELGLVRREGKDWYLPNSQHIPWIPSRPIRSVVATASADPKIMEAAEKLAKSRKVPFTGIPRPQTPPVFKSSAQLVDWEPPQLGAENFLKNQAITRADAQKGRRNVRTQDPEDNRMDVDQEGETEERAQETTRNIPEKVWSKEKSPVNAKKSTLEEALFQELEHVKLPTTFAQLTAIAPSYTEQVIAKLQERLHGKNSATYMANEHTKVSSAMMTPHEESDPTDPCYYSCALGYVLAEVGEGKLTIVAPPFREIHMNNCKVG</sequence>
<comment type="caution">
    <text evidence="3">The sequence shown here is derived from an EMBL/GenBank/DDBJ whole genome shotgun (WGS) entry which is preliminary data.</text>
</comment>
<dbReference type="InterPro" id="IPR036875">
    <property type="entry name" value="Znf_CCHC_sf"/>
</dbReference>
<feature type="compositionally biased region" description="Basic and acidic residues" evidence="2">
    <location>
        <begin position="224"/>
        <end position="235"/>
    </location>
</feature>
<dbReference type="GO" id="GO:0008270">
    <property type="term" value="F:zinc ion binding"/>
    <property type="evidence" value="ECO:0007669"/>
    <property type="project" value="InterPro"/>
</dbReference>
<keyword evidence="1" id="KW-0507">mRNA processing</keyword>
<protein>
    <recommendedName>
        <fullName evidence="5">CCHC-type domain-containing protein</fullName>
    </recommendedName>
</protein>
<organism evidence="3 4">
    <name type="scientific">Puccinia striiformis f. sp. tritici PST-78</name>
    <dbReference type="NCBI Taxonomy" id="1165861"/>
    <lineage>
        <taxon>Eukaryota</taxon>
        <taxon>Fungi</taxon>
        <taxon>Dikarya</taxon>
        <taxon>Basidiomycota</taxon>
        <taxon>Pucciniomycotina</taxon>
        <taxon>Pucciniomycetes</taxon>
        <taxon>Pucciniales</taxon>
        <taxon>Pucciniaceae</taxon>
        <taxon>Puccinia</taxon>
    </lineage>
</organism>
<dbReference type="EMBL" id="AJIL01000016">
    <property type="protein sequence ID" value="KNF03750.1"/>
    <property type="molecule type" value="Genomic_DNA"/>
</dbReference>
<name>A0A0L0VXI3_9BASI</name>
<feature type="compositionally biased region" description="Polar residues" evidence="2">
    <location>
        <begin position="1"/>
        <end position="11"/>
    </location>
</feature>
<evidence type="ECO:0000256" key="2">
    <source>
        <dbReference type="SAM" id="MobiDB-lite"/>
    </source>
</evidence>
<feature type="region of interest" description="Disordered" evidence="2">
    <location>
        <begin position="1"/>
        <end position="33"/>
    </location>
</feature>
<dbReference type="Proteomes" id="UP000054564">
    <property type="component" value="Unassembled WGS sequence"/>
</dbReference>
<dbReference type="SUPFAM" id="SSF57756">
    <property type="entry name" value="Retrovirus zinc finger-like domains"/>
    <property type="match status" value="1"/>
</dbReference>
<dbReference type="GO" id="GO:0003676">
    <property type="term" value="F:nucleic acid binding"/>
    <property type="evidence" value="ECO:0007669"/>
    <property type="project" value="InterPro"/>
</dbReference>
<dbReference type="AlphaFoldDB" id="A0A0L0VXI3"/>
<feature type="region of interest" description="Disordered" evidence="2">
    <location>
        <begin position="51"/>
        <end position="89"/>
    </location>
</feature>
<evidence type="ECO:0000313" key="3">
    <source>
        <dbReference type="EMBL" id="KNF03750.1"/>
    </source>
</evidence>
<evidence type="ECO:0000256" key="1">
    <source>
        <dbReference type="ARBA" id="ARBA00022664"/>
    </source>
</evidence>
<reference evidence="4" key="1">
    <citation type="submission" date="2014-03" db="EMBL/GenBank/DDBJ databases">
        <title>The Genome Sequence of Puccinia striiformis f. sp. tritici PST-78.</title>
        <authorList>
            <consortium name="The Broad Institute Genome Sequencing Platform"/>
            <person name="Cuomo C."/>
            <person name="Hulbert S."/>
            <person name="Chen X."/>
            <person name="Walker B."/>
            <person name="Young S.K."/>
            <person name="Zeng Q."/>
            <person name="Gargeya S."/>
            <person name="Fitzgerald M."/>
            <person name="Haas B."/>
            <person name="Abouelleil A."/>
            <person name="Alvarado L."/>
            <person name="Arachchi H.M."/>
            <person name="Berlin A.M."/>
            <person name="Chapman S.B."/>
            <person name="Goldberg J."/>
            <person name="Griggs A."/>
            <person name="Gujja S."/>
            <person name="Hansen M."/>
            <person name="Howarth C."/>
            <person name="Imamovic A."/>
            <person name="Larimer J."/>
            <person name="McCowan C."/>
            <person name="Montmayeur A."/>
            <person name="Murphy C."/>
            <person name="Neiman D."/>
            <person name="Pearson M."/>
            <person name="Priest M."/>
            <person name="Roberts A."/>
            <person name="Saif S."/>
            <person name="Shea T."/>
            <person name="Sisk P."/>
            <person name="Sykes S."/>
            <person name="Wortman J."/>
            <person name="Nusbaum C."/>
            <person name="Birren B."/>
        </authorList>
    </citation>
    <scope>NUCLEOTIDE SEQUENCE [LARGE SCALE GENOMIC DNA]</scope>
    <source>
        <strain evidence="4">race PST-78</strain>
    </source>
</reference>
<proteinExistence type="predicted"/>
<evidence type="ECO:0000313" key="4">
    <source>
        <dbReference type="Proteomes" id="UP000054564"/>
    </source>
</evidence>
<accession>A0A0L0VXI3</accession>
<feature type="region of interest" description="Disordered" evidence="2">
    <location>
        <begin position="215"/>
        <end position="251"/>
    </location>
</feature>
<gene>
    <name evidence="3" type="ORF">PSTG_03271</name>
</gene>
<dbReference type="PANTHER" id="PTHR33246:SF51">
    <property type="entry name" value="MYB_SANT-LIKE DOMAIN-CONTAINING PROTEIN"/>
    <property type="match status" value="1"/>
</dbReference>
<dbReference type="GO" id="GO:0006397">
    <property type="term" value="P:mRNA processing"/>
    <property type="evidence" value="ECO:0007669"/>
    <property type="project" value="UniProtKB-KW"/>
</dbReference>
<dbReference type="PANTHER" id="PTHR33246">
    <property type="entry name" value="CCHC-TYPE DOMAIN-CONTAINING PROTEIN"/>
    <property type="match status" value="1"/>
</dbReference>